<evidence type="ECO:0000313" key="2">
    <source>
        <dbReference type="Proteomes" id="UP000789702"/>
    </source>
</evidence>
<dbReference type="Proteomes" id="UP000789702">
    <property type="component" value="Unassembled WGS sequence"/>
</dbReference>
<keyword evidence="2" id="KW-1185">Reference proteome</keyword>
<feature type="non-terminal residue" evidence="1">
    <location>
        <position position="1"/>
    </location>
</feature>
<protein>
    <submittedName>
        <fullName evidence="1">6134_t:CDS:1</fullName>
    </submittedName>
</protein>
<accession>A0ACA9NL54</accession>
<dbReference type="EMBL" id="CAJVPU010017951">
    <property type="protein sequence ID" value="CAG8662727.1"/>
    <property type="molecule type" value="Genomic_DNA"/>
</dbReference>
<name>A0ACA9NL54_9GLOM</name>
<sequence>VIQTLNNIRERASQTREKPSQIIQDIVINMPEESFSYMPSNEAIRKQISRTRNRNMPTQPQTLENINVPDQLRTTIRGEQFLAKDIEFNNEKIMIFCTSNNLQYLEEARYWLMDGTFKTVPTLFRQLYTIHAIVGGESNSRVFPMVYVLMTSKTEECYTRLFQELINLGYEAGYDLSPPIIITDFEQAVINSIRLNFPNSANKCCFFHLCQSLWRQIQAKGLSIEYEANATFSIKLRQLTALAFLPSIEIPAAFDQIKPLMPSNATSIVDYFENTYIRGEVRQQLRNGNIIYDPPTFSPSLWSIFELITQGYPRTQNFIEGWHHRWNNIVGRAHVGVYTIIEEMRKEQHQTDINIERVLRGEPRPSQPKHVINYERRIQAVFSSRNDYTLPDYLRGIAHNISL</sequence>
<reference evidence="1" key="1">
    <citation type="submission" date="2021-06" db="EMBL/GenBank/DDBJ databases">
        <authorList>
            <person name="Kallberg Y."/>
            <person name="Tangrot J."/>
            <person name="Rosling A."/>
        </authorList>
    </citation>
    <scope>NUCLEOTIDE SEQUENCE</scope>
    <source>
        <strain evidence="1">IL203A</strain>
    </source>
</reference>
<organism evidence="1 2">
    <name type="scientific">Dentiscutata heterogama</name>
    <dbReference type="NCBI Taxonomy" id="1316150"/>
    <lineage>
        <taxon>Eukaryota</taxon>
        <taxon>Fungi</taxon>
        <taxon>Fungi incertae sedis</taxon>
        <taxon>Mucoromycota</taxon>
        <taxon>Glomeromycotina</taxon>
        <taxon>Glomeromycetes</taxon>
        <taxon>Diversisporales</taxon>
        <taxon>Gigasporaceae</taxon>
        <taxon>Dentiscutata</taxon>
    </lineage>
</organism>
<proteinExistence type="predicted"/>
<evidence type="ECO:0000313" key="1">
    <source>
        <dbReference type="EMBL" id="CAG8662727.1"/>
    </source>
</evidence>
<comment type="caution">
    <text evidence="1">The sequence shown here is derived from an EMBL/GenBank/DDBJ whole genome shotgun (WGS) entry which is preliminary data.</text>
</comment>
<gene>
    <name evidence="1" type="ORF">DHETER_LOCUS9828</name>
</gene>